<evidence type="ECO:0000256" key="4">
    <source>
        <dbReference type="ARBA" id="ARBA00022431"/>
    </source>
</evidence>
<protein>
    <submittedName>
        <fullName evidence="16">Capsid protein</fullName>
    </submittedName>
</protein>
<keyword evidence="12" id="KW-1164">Virus endocytosis by host</keyword>
<keyword evidence="8" id="KW-0945">Host-virus interaction</keyword>
<sequence length="231" mass="27349">MTWPRRRRRYRRRRSHLGYILRARPHLVHPRFRRAYRWRRKNGIFQARLSRNLNYTIASQSSLPSWNISQIRFNIGAHLVPTGSTYNPLPLPFQYYRIRKAKVELFPQSPITSGERGVGSTAIVLDGAYRQNLTAATFDPYLNYSTRHVIRQPFTYHSRYFTPKPQIELEGWFQPNSKRNQMWLNLDTQNNLDHHGLGLALANSSSAQSYTIRITLYVQFREFILQDPNEV</sequence>
<keyword evidence="6" id="KW-0167">Capsid protein</keyword>
<evidence type="ECO:0000256" key="15">
    <source>
        <dbReference type="ARBA" id="ARBA00046863"/>
    </source>
</evidence>
<organism evidence="16 17">
    <name type="scientific">Equine circovirus 1</name>
    <dbReference type="NCBI Taxonomy" id="2834422"/>
    <lineage>
        <taxon>Viruses</taxon>
        <taxon>Monodnaviria</taxon>
        <taxon>Shotokuvirae</taxon>
        <taxon>Cressdnaviricota</taxon>
        <taxon>Arfiviricetes</taxon>
        <taxon>Cirlivirales</taxon>
        <taxon>Circoviridae</taxon>
        <taxon>Circovirus</taxon>
        <taxon>Circovirus lin</taxon>
    </lineage>
</organism>
<evidence type="ECO:0000256" key="2">
    <source>
        <dbReference type="ARBA" id="ARBA00004328"/>
    </source>
</evidence>
<evidence type="ECO:0000256" key="3">
    <source>
        <dbReference type="ARBA" id="ARBA00010301"/>
    </source>
</evidence>
<reference evidence="16 17" key="1">
    <citation type="submission" date="2021-04" db="EMBL/GenBank/DDBJ databases">
        <title>Circovirus in blood of a febrile horse with hepatitis.</title>
        <authorList>
            <person name="Altan E."/>
            <person name="Hui A."/>
            <person name="Slovis N."/>
            <person name="Fletche C."/>
            <person name="Li Y."/>
            <person name="Deng X."/>
            <person name="Delwart E."/>
        </authorList>
    </citation>
    <scope>NUCLEOTIDE SEQUENCE [LARGE SCALE GENOMIC DNA]</scope>
    <source>
        <strain evidence="16 17">Charaf</strain>
    </source>
</reference>
<evidence type="ECO:0000256" key="11">
    <source>
        <dbReference type="ARBA" id="ARBA00022844"/>
    </source>
</evidence>
<evidence type="ECO:0000313" key="16">
    <source>
        <dbReference type="EMBL" id="QVK11261.1"/>
    </source>
</evidence>
<dbReference type="GO" id="GO:0075509">
    <property type="term" value="P:endocytosis involved in viral entry into host cell"/>
    <property type="evidence" value="ECO:0007669"/>
    <property type="project" value="UniProtKB-KW"/>
</dbReference>
<keyword evidence="9" id="KW-1162">Viral penetration into host cytoplasm</keyword>
<keyword evidence="13" id="KW-0238">DNA-binding</keyword>
<accession>A0A8E6D308</accession>
<name>A0A8E6D308_9CIRC</name>
<keyword evidence="11" id="KW-0946">Virion</keyword>
<evidence type="ECO:0000256" key="9">
    <source>
        <dbReference type="ARBA" id="ARBA00022595"/>
    </source>
</evidence>
<dbReference type="RefSeq" id="YP_010805195.1">
    <property type="nucleotide sequence ID" value="NC_077115.1"/>
</dbReference>
<keyword evidence="17" id="KW-1185">Reference proteome</keyword>
<dbReference type="GO" id="GO:0042025">
    <property type="term" value="C:host cell nucleus"/>
    <property type="evidence" value="ECO:0007669"/>
    <property type="project" value="UniProtKB-SubCell"/>
</dbReference>
<dbReference type="InterPro" id="IPR003383">
    <property type="entry name" value="Circovirus_capsid"/>
</dbReference>
<evidence type="ECO:0000256" key="5">
    <source>
        <dbReference type="ARBA" id="ARBA00022524"/>
    </source>
</evidence>
<keyword evidence="5" id="KW-1163">Viral penetration into host nucleus</keyword>
<keyword evidence="14" id="KW-1160">Virus entry into host cell</keyword>
<evidence type="ECO:0000256" key="6">
    <source>
        <dbReference type="ARBA" id="ARBA00022561"/>
    </source>
</evidence>
<dbReference type="GeneID" id="80544057"/>
<keyword evidence="7" id="KW-1048">Host nucleus</keyword>
<evidence type="ECO:0000256" key="8">
    <source>
        <dbReference type="ARBA" id="ARBA00022581"/>
    </source>
</evidence>
<dbReference type="GO" id="GO:0039615">
    <property type="term" value="C:T=1 icosahedral viral capsid"/>
    <property type="evidence" value="ECO:0007669"/>
    <property type="project" value="UniProtKB-KW"/>
</dbReference>
<dbReference type="GO" id="GO:0019069">
    <property type="term" value="P:viral capsid assembly"/>
    <property type="evidence" value="ECO:0007669"/>
    <property type="project" value="InterPro"/>
</dbReference>
<keyword evidence="4" id="KW-1140">T=1 icosahedral capsid protein</keyword>
<proteinExistence type="inferred from homology"/>
<evidence type="ECO:0000256" key="1">
    <source>
        <dbReference type="ARBA" id="ARBA00004147"/>
    </source>
</evidence>
<dbReference type="KEGG" id="vg:80544057"/>
<evidence type="ECO:0000256" key="14">
    <source>
        <dbReference type="ARBA" id="ARBA00023296"/>
    </source>
</evidence>
<dbReference type="Proteomes" id="UP001157369">
    <property type="component" value="Segment"/>
</dbReference>
<evidence type="ECO:0000256" key="7">
    <source>
        <dbReference type="ARBA" id="ARBA00022562"/>
    </source>
</evidence>
<dbReference type="GO" id="GO:0043657">
    <property type="term" value="C:host cell"/>
    <property type="evidence" value="ECO:0007669"/>
    <property type="project" value="GOC"/>
</dbReference>
<evidence type="ECO:0000256" key="13">
    <source>
        <dbReference type="ARBA" id="ARBA00023125"/>
    </source>
</evidence>
<dbReference type="GO" id="GO:0019062">
    <property type="term" value="P:virion attachment to host cell"/>
    <property type="evidence" value="ECO:0007669"/>
    <property type="project" value="UniProtKB-KW"/>
</dbReference>
<comment type="subcellular location">
    <subcellularLocation>
        <location evidence="1">Host nucleus</location>
    </subcellularLocation>
    <subcellularLocation>
        <location evidence="2">Virion</location>
    </subcellularLocation>
</comment>
<dbReference type="Pfam" id="PF02443">
    <property type="entry name" value="Circo_capsid"/>
    <property type="match status" value="1"/>
</dbReference>
<evidence type="ECO:0000256" key="12">
    <source>
        <dbReference type="ARBA" id="ARBA00022890"/>
    </source>
</evidence>
<comment type="similarity">
    <text evidence="3">Belongs to the circoviridae capsid protein family.</text>
</comment>
<dbReference type="GO" id="GO:0003677">
    <property type="term" value="F:DNA binding"/>
    <property type="evidence" value="ECO:0007669"/>
    <property type="project" value="UniProtKB-KW"/>
</dbReference>
<comment type="subunit">
    <text evidence="15">Homomultimer. Assembles in the nucleus, presumably in an immature form, then migrates to the cytoplasm once assembled as mature virion. Interacts with Rep; this interaction relocates Rep into the nucleus.</text>
</comment>
<dbReference type="GO" id="GO:0075732">
    <property type="term" value="P:viral penetration into host nucleus"/>
    <property type="evidence" value="ECO:0007669"/>
    <property type="project" value="UniProtKB-KW"/>
</dbReference>
<evidence type="ECO:0000313" key="17">
    <source>
        <dbReference type="Proteomes" id="UP001157369"/>
    </source>
</evidence>
<dbReference type="EMBL" id="MW881235">
    <property type="protein sequence ID" value="QVK11261.1"/>
    <property type="molecule type" value="Genomic_DNA"/>
</dbReference>
<evidence type="ECO:0000256" key="10">
    <source>
        <dbReference type="ARBA" id="ARBA00022804"/>
    </source>
</evidence>
<keyword evidence="10" id="KW-1161">Viral attachment to host cell</keyword>